<reference evidence="2" key="1">
    <citation type="submission" date="2011-07" db="EMBL/GenBank/DDBJ databases">
        <title>Divergent evolution of antigenic variation in African trypanosomes.</title>
        <authorList>
            <person name="Jackson A.P."/>
            <person name="Berry A."/>
            <person name="Allison H.C."/>
            <person name="Burton P."/>
            <person name="Anderson J."/>
            <person name="Aslett M."/>
            <person name="Brown R."/>
            <person name="Corton N."/>
            <person name="Harris D."/>
            <person name="Hauser H."/>
            <person name="Gamble J."/>
            <person name="Gilderthorp R."/>
            <person name="McQuillan J."/>
            <person name="Quail M.A."/>
            <person name="Sanders M."/>
            <person name="Van Tonder A."/>
            <person name="Ginger M.L."/>
            <person name="Donelson J.E."/>
            <person name="Field M.C."/>
            <person name="Barry J.D."/>
            <person name="Berriman M."/>
            <person name="Hertz-Fowler C."/>
        </authorList>
    </citation>
    <scope>NUCLEOTIDE SEQUENCE [LARGE SCALE GENOMIC DNA]</scope>
    <source>
        <strain evidence="2">IL3000</strain>
    </source>
</reference>
<organism evidence="1 2">
    <name type="scientific">Trypanosoma congolense (strain IL3000)</name>
    <dbReference type="NCBI Taxonomy" id="1068625"/>
    <lineage>
        <taxon>Eukaryota</taxon>
        <taxon>Discoba</taxon>
        <taxon>Euglenozoa</taxon>
        <taxon>Kinetoplastea</taxon>
        <taxon>Metakinetoplastina</taxon>
        <taxon>Trypanosomatida</taxon>
        <taxon>Trypanosomatidae</taxon>
        <taxon>Trypanosoma</taxon>
        <taxon>Nannomonas</taxon>
    </lineage>
</organism>
<gene>
    <name evidence="1" type="ORF">TCIL3000_0_35740</name>
</gene>
<accession>F9W6B2</accession>
<dbReference type="AlphaFoldDB" id="F9W6B2"/>
<evidence type="ECO:0000313" key="1">
    <source>
        <dbReference type="EMBL" id="CCD12717.1"/>
    </source>
</evidence>
<evidence type="ECO:0000313" key="2">
    <source>
        <dbReference type="Proteomes" id="UP000000702"/>
    </source>
</evidence>
<name>F9W6B2_TRYCI</name>
<proteinExistence type="predicted"/>
<dbReference type="EMBL" id="CAEQ01000845">
    <property type="protein sequence ID" value="CCD12717.1"/>
    <property type="molecule type" value="Genomic_DNA"/>
</dbReference>
<comment type="caution">
    <text evidence="1">The sequence shown here is derived from an EMBL/GenBank/DDBJ whole genome shotgun (WGS) entry which is preliminary data.</text>
</comment>
<protein>
    <submittedName>
        <fullName evidence="1">Uncharacterized protein</fullName>
    </submittedName>
</protein>
<dbReference type="Proteomes" id="UP000000702">
    <property type="component" value="Unassembled WGS sequence"/>
</dbReference>
<reference evidence="1 2" key="2">
    <citation type="journal article" date="2012" name="Proc. Natl. Acad. Sci. U.S.A.">
        <title>Antigenic diversity is generated by distinct evolutionary mechanisms in African trypanosome species.</title>
        <authorList>
            <person name="Jackson A.P."/>
            <person name="Berry A."/>
            <person name="Aslett M."/>
            <person name="Allison H.C."/>
            <person name="Burton P."/>
            <person name="Vavrova-Anderson J."/>
            <person name="Brown R."/>
            <person name="Browne H."/>
            <person name="Corton N."/>
            <person name="Hauser H."/>
            <person name="Gamble J."/>
            <person name="Gilderthorp R."/>
            <person name="Marcello L."/>
            <person name="McQuillan J."/>
            <person name="Otto T.D."/>
            <person name="Quail M.A."/>
            <person name="Sanders M.J."/>
            <person name="van Tonder A."/>
            <person name="Ginger M.L."/>
            <person name="Field M.C."/>
            <person name="Barry J.D."/>
            <person name="Hertz-Fowler C."/>
            <person name="Berriman M."/>
        </authorList>
    </citation>
    <scope>NUCLEOTIDE SEQUENCE [LARGE SCALE GENOMIC DNA]</scope>
    <source>
        <strain evidence="1 2">IL3000</strain>
    </source>
</reference>
<sequence>MGSGGGLAELSLGYKELLIHNFHVALRQPLLLEVIQISKRLPGVTQFAFALIASTYVVEVDGIWDKGQYTIRVQNADDIAAFQVLFPRIHYGGGNVFHPLEEAVVRAVMIEEVFLTVPAEDWICSHMMSVL</sequence>
<keyword evidence="2" id="KW-1185">Reference proteome</keyword>